<organism evidence="1 2">
    <name type="scientific">Teladorsagia circumcincta</name>
    <name type="common">Brown stomach worm</name>
    <name type="synonym">Ostertagia circumcincta</name>
    <dbReference type="NCBI Taxonomy" id="45464"/>
    <lineage>
        <taxon>Eukaryota</taxon>
        <taxon>Metazoa</taxon>
        <taxon>Ecdysozoa</taxon>
        <taxon>Nematoda</taxon>
        <taxon>Chromadorea</taxon>
        <taxon>Rhabditida</taxon>
        <taxon>Rhabditina</taxon>
        <taxon>Rhabditomorpha</taxon>
        <taxon>Strongyloidea</taxon>
        <taxon>Trichostrongylidae</taxon>
        <taxon>Teladorsagia</taxon>
    </lineage>
</organism>
<dbReference type="OrthoDB" id="5862419at2759"/>
<evidence type="ECO:0000313" key="2">
    <source>
        <dbReference type="Proteomes" id="UP000230423"/>
    </source>
</evidence>
<dbReference type="AlphaFoldDB" id="A0A2G9UZB2"/>
<dbReference type="PANTHER" id="PTHR10974:SF75">
    <property type="entry name" value="SULFATASE DOMAIN-CONTAINING PROTEIN"/>
    <property type="match status" value="1"/>
</dbReference>
<evidence type="ECO:0000313" key="1">
    <source>
        <dbReference type="EMBL" id="PIO75599.1"/>
    </source>
</evidence>
<dbReference type="Proteomes" id="UP000230423">
    <property type="component" value="Unassembled WGS sequence"/>
</dbReference>
<reference evidence="1 2" key="1">
    <citation type="submission" date="2015-09" db="EMBL/GenBank/DDBJ databases">
        <title>Draft genome of the parasitic nematode Teladorsagia circumcincta isolate WARC Sus (inbred).</title>
        <authorList>
            <person name="Mitreva M."/>
        </authorList>
    </citation>
    <scope>NUCLEOTIDE SEQUENCE [LARGE SCALE GENOMIC DNA]</scope>
    <source>
        <strain evidence="1 2">S</strain>
    </source>
</reference>
<dbReference type="PANTHER" id="PTHR10974">
    <property type="entry name" value="FI08016P-RELATED"/>
    <property type="match status" value="1"/>
</dbReference>
<name>A0A2G9UZB2_TELCI</name>
<sequence length="136" mass="15725">MLEKKKVTLQADSQGKDDSAKFSFVWLTDLAHGNTAGLYKGDYDIYDFFLKNRRALEKSFIFFMGDHGPRFGSFQPKSMFTDLNFKRFDSNPRGSSLLREFERGVNRTCKTLPIPFQFCMCQYEKKTITVTNLDSG</sequence>
<protein>
    <submittedName>
        <fullName evidence="1">Uncharacterized protein</fullName>
    </submittedName>
</protein>
<dbReference type="EMBL" id="KZ345124">
    <property type="protein sequence ID" value="PIO75599.1"/>
    <property type="molecule type" value="Genomic_DNA"/>
</dbReference>
<proteinExistence type="predicted"/>
<accession>A0A2G9UZB2</accession>
<dbReference type="Pfam" id="PF02995">
    <property type="entry name" value="DUF229"/>
    <property type="match status" value="1"/>
</dbReference>
<keyword evidence="2" id="KW-1185">Reference proteome</keyword>
<dbReference type="GO" id="GO:0005615">
    <property type="term" value="C:extracellular space"/>
    <property type="evidence" value="ECO:0007669"/>
    <property type="project" value="TreeGrafter"/>
</dbReference>
<dbReference type="InterPro" id="IPR004245">
    <property type="entry name" value="DUF229"/>
</dbReference>
<gene>
    <name evidence="1" type="ORF">TELCIR_02350</name>
</gene>